<organism evidence="3 4">
    <name type="scientific">Halovenus rubra</name>
    <dbReference type="NCBI Taxonomy" id="869890"/>
    <lineage>
        <taxon>Archaea</taxon>
        <taxon>Methanobacteriati</taxon>
        <taxon>Methanobacteriota</taxon>
        <taxon>Stenosarchaea group</taxon>
        <taxon>Halobacteria</taxon>
        <taxon>Halobacteriales</taxon>
        <taxon>Haloarculaceae</taxon>
        <taxon>Halovenus</taxon>
    </lineage>
</organism>
<evidence type="ECO:0000313" key="4">
    <source>
        <dbReference type="Proteomes" id="UP001596414"/>
    </source>
</evidence>
<dbReference type="Pfam" id="PF00092">
    <property type="entry name" value="VWA"/>
    <property type="match status" value="1"/>
</dbReference>
<evidence type="ECO:0000259" key="2">
    <source>
        <dbReference type="PROSITE" id="PS50234"/>
    </source>
</evidence>
<feature type="transmembrane region" description="Helical" evidence="1">
    <location>
        <begin position="20"/>
        <end position="41"/>
    </location>
</feature>
<accession>A0ABD5X800</accession>
<keyword evidence="1" id="KW-1133">Transmembrane helix</keyword>
<dbReference type="Pfam" id="PF23960">
    <property type="entry name" value="DUF7289"/>
    <property type="match status" value="1"/>
</dbReference>
<reference evidence="3 4" key="1">
    <citation type="journal article" date="2014" name="Int. J. Syst. Evol. Microbiol.">
        <title>Complete genome sequence of Corynebacterium casei LMG S-19264T (=DSM 44701T), isolated from a smear-ripened cheese.</title>
        <authorList>
            <consortium name="US DOE Joint Genome Institute (JGI-PGF)"/>
            <person name="Walter F."/>
            <person name="Albersmeier A."/>
            <person name="Kalinowski J."/>
            <person name="Ruckert C."/>
        </authorList>
    </citation>
    <scope>NUCLEOTIDE SEQUENCE [LARGE SCALE GENOMIC DNA]</scope>
    <source>
        <strain evidence="3 4">CGMCC 4.7215</strain>
    </source>
</reference>
<dbReference type="InterPro" id="IPR036465">
    <property type="entry name" value="vWFA_dom_sf"/>
</dbReference>
<dbReference type="InterPro" id="IPR055713">
    <property type="entry name" value="DUF7289"/>
</dbReference>
<comment type="caution">
    <text evidence="3">The sequence shown here is derived from an EMBL/GenBank/DDBJ whole genome shotgun (WGS) entry which is preliminary data.</text>
</comment>
<evidence type="ECO:0000313" key="3">
    <source>
        <dbReference type="EMBL" id="MFC7127376.1"/>
    </source>
</evidence>
<gene>
    <name evidence="3" type="ORF">ACFQJ7_15350</name>
</gene>
<dbReference type="EMBL" id="JBHSZQ010000050">
    <property type="protein sequence ID" value="MFC7127376.1"/>
    <property type="molecule type" value="Genomic_DNA"/>
</dbReference>
<dbReference type="Gene3D" id="3.40.50.410">
    <property type="entry name" value="von Willebrand factor, type A domain"/>
    <property type="match status" value="1"/>
</dbReference>
<dbReference type="RefSeq" id="WP_267637983.1">
    <property type="nucleotide sequence ID" value="NZ_JAODIY010000011.1"/>
</dbReference>
<evidence type="ECO:0000256" key="1">
    <source>
        <dbReference type="SAM" id="Phobius"/>
    </source>
</evidence>
<dbReference type="PROSITE" id="PS50234">
    <property type="entry name" value="VWFA"/>
    <property type="match status" value="1"/>
</dbReference>
<keyword evidence="1" id="KW-0812">Transmembrane</keyword>
<dbReference type="InterPro" id="IPR002035">
    <property type="entry name" value="VWF_A"/>
</dbReference>
<name>A0ABD5X800_9EURY</name>
<feature type="domain" description="VWFA" evidence="2">
    <location>
        <begin position="823"/>
        <end position="1090"/>
    </location>
</feature>
<proteinExistence type="predicted"/>
<dbReference type="Proteomes" id="UP001596414">
    <property type="component" value="Unassembled WGS sequence"/>
</dbReference>
<sequence length="1463" mass="156848">MDIRHIIDDERGVSEVYGAFLIISIVVVMGVLIVGLGFLAFNDSTDNVDDDLVKQSMQEFDSRVNELSEADVSETVTMEFPEGAADKIDAQPDHGTVNISIKTGDMYWDITNPNGTLLDNASSQQNTTEITLGSLVYENKDGQMTAFQGGAVWQKEGDSVTMVSPPDLHVSDGTVDFSFVNISAIDLVQEGQEVALKKDPKASAVRSESVMQIVEQQLLSHYPDGRNVANATISMNITSKFAEGWKQYADSNLEVAGTELHDASEVAGDLDKVEITIGTYGDGLANVDGNRTYDTNVTYSGYTEFAQDLYDNGTAHTSSSWNANITNSTAKTFNVTKPGWNTNEYTVGVLHNNESRGNGPEWWAWNGSHWRNVEDPHAAPLDLPDFSAVNRAPTGSGNEFEFNSSETWSCVAATADKHDPDDFREFIPNETEYKSTSVSNGCLAGPAGINITKNDGWKDYVGDFKTDFNITGFDVTVKDKNGNKLSTFDPKNDYLQPGYTLNMTVEGKNEGYRNATSNEIPLGVLYGQNSTSKAKIAEDPRIINGTRLGTNMGETFSRSYTFDVNDANDQYFLGVGAGTPHDAAGFADNYTVEVVTKSNFNVTITDNKVGGSNTIEGDSVSVGLNVTNVGPIKDNQTVFIWGEKENQKVLTTSEFSLNPGQSNTTSLTWKTEVGREASWTKITASAPLSKDSVNNDTVPLDVQKPPNGPKFDVTILGTNATAPTRSVTEGEQLTVDIKVKNTGDAPGKPTAVLYNSTAGADKPVDGVEAPKIADGNTWSTTLTWYTFVNDSSGDTHVKVEVGSDTAQKNVTIEPREPTRKPADVVFAIDETGSMGEPGGYQDDVVFYNPPTPVKKVVPDDEMWKVEVYEKPCNGNGNCPYNKVNTDKFFVTGQVVNLTEYNVADSSRAVQVIKYGYPDDWDDQDKDIERIPAMWTAIEAMNTSLDRGAALQFDTEQSFHHSLTSDLTALNESLRVDPEGGTNIGGGLGAAMTELVDETALDVGNPDQDRAQVVILLTDGQHNDGTNPVSVAEETNVTNGDDPLDLSVYTVGFGNANEGQLKQVSNIAGNGQGNFTWADNPEDIAGIFEGLIKDVTSERPKIKITDMTPLGGSTIKEGDSLTVEVEVKNVGSGTGKVPIMLREQLTTTGIGIPVNATSVDIAPGSTETFNLSWDTTGAVDPGNNVTDGIVVESPQNEDGTTITVENPLASFVVNDVVTNADDGTNSITSGEDLVVDVNVTNAGSKTEKQDLIFKRNDTNIGSPLPITTNKTKTFIPGETSWVNGTVISSAEIVANTTKLVVETEDGSVEKQAVNITTNTATNVTVSIDPNNIPPTDSSQAVDAGKTVTVPVNITNTASTSITDNLVVSLYKQLDVAGSPESLANITTVTQNIGAGNSIFVDVEWDTTGNGWEDDPWVLTAEVETEADTVDVWVNEADGPPLSGPQFGNGGSGISFGIEDIEVAD</sequence>
<protein>
    <submittedName>
        <fullName evidence="3">VWA domain-containing protein</fullName>
    </submittedName>
</protein>
<dbReference type="SUPFAM" id="SSF53300">
    <property type="entry name" value="vWA-like"/>
    <property type="match status" value="1"/>
</dbReference>
<dbReference type="SMART" id="SM00327">
    <property type="entry name" value="VWA"/>
    <property type="match status" value="1"/>
</dbReference>
<keyword evidence="1" id="KW-0472">Membrane</keyword>